<dbReference type="PANTHER" id="PTHR37013:SF4">
    <property type="entry name" value="INTEGRAL MEMBRANE PROTEIN"/>
    <property type="match status" value="1"/>
</dbReference>
<feature type="transmembrane region" description="Helical" evidence="1">
    <location>
        <begin position="34"/>
        <end position="58"/>
    </location>
</feature>
<sequence length="230" mass="26339">MDSSVLILRQTSDCICDLGLYIDDSTDFDLTQRYIVITILGVSIYNCVELIPFIFATFKRYKGLYFWSLLASILGILMSNISNLVSNFYPNPPRLQVGLIGLFGWALMVTGQSLVLYSRLDLLPLADSTRRWVLRVIVFNAITMQVPIIVLNTGSKSSRPERFLPIFSIFEKIQIIVFFLQEIGLSCVYLWECFRFLVLPGKPFRPWSKAFLYKLGLVTLDTVYFGFLGH</sequence>
<organism evidence="3 4">
    <name type="scientific">Phomopsis amygdali</name>
    <name type="common">Fusicoccum amygdali</name>
    <dbReference type="NCBI Taxonomy" id="1214568"/>
    <lineage>
        <taxon>Eukaryota</taxon>
        <taxon>Fungi</taxon>
        <taxon>Dikarya</taxon>
        <taxon>Ascomycota</taxon>
        <taxon>Pezizomycotina</taxon>
        <taxon>Sordariomycetes</taxon>
        <taxon>Sordariomycetidae</taxon>
        <taxon>Diaporthales</taxon>
        <taxon>Diaporthaceae</taxon>
        <taxon>Diaporthe</taxon>
    </lineage>
</organism>
<keyword evidence="4" id="KW-1185">Reference proteome</keyword>
<dbReference type="Proteomes" id="UP001265746">
    <property type="component" value="Unassembled WGS sequence"/>
</dbReference>
<feature type="transmembrane region" description="Helical" evidence="1">
    <location>
        <begin position="64"/>
        <end position="85"/>
    </location>
</feature>
<feature type="domain" description="DUF7703" evidence="2">
    <location>
        <begin position="31"/>
        <end position="197"/>
    </location>
</feature>
<keyword evidence="1" id="KW-1133">Transmembrane helix</keyword>
<feature type="transmembrane region" description="Helical" evidence="1">
    <location>
        <begin position="173"/>
        <end position="191"/>
    </location>
</feature>
<gene>
    <name evidence="3" type="ORF">N8I77_010814</name>
</gene>
<accession>A0AAD9VZS6</accession>
<protein>
    <recommendedName>
        <fullName evidence="2">DUF7703 domain-containing protein</fullName>
    </recommendedName>
</protein>
<keyword evidence="1" id="KW-0472">Membrane</keyword>
<evidence type="ECO:0000256" key="1">
    <source>
        <dbReference type="SAM" id="Phobius"/>
    </source>
</evidence>
<feature type="transmembrane region" description="Helical" evidence="1">
    <location>
        <begin position="97"/>
        <end position="120"/>
    </location>
</feature>
<dbReference type="AlphaFoldDB" id="A0AAD9VZS6"/>
<evidence type="ECO:0000259" key="2">
    <source>
        <dbReference type="Pfam" id="PF24802"/>
    </source>
</evidence>
<dbReference type="EMBL" id="JAUJFL010000006">
    <property type="protein sequence ID" value="KAK2601359.1"/>
    <property type="molecule type" value="Genomic_DNA"/>
</dbReference>
<keyword evidence="1" id="KW-0812">Transmembrane</keyword>
<dbReference type="Pfam" id="PF24802">
    <property type="entry name" value="DUF7703"/>
    <property type="match status" value="1"/>
</dbReference>
<evidence type="ECO:0000313" key="3">
    <source>
        <dbReference type="EMBL" id="KAK2601359.1"/>
    </source>
</evidence>
<comment type="caution">
    <text evidence="3">The sequence shown here is derived from an EMBL/GenBank/DDBJ whole genome shotgun (WGS) entry which is preliminary data.</text>
</comment>
<feature type="transmembrane region" description="Helical" evidence="1">
    <location>
        <begin position="211"/>
        <end position="229"/>
    </location>
</feature>
<name>A0AAD9VZS6_PHOAM</name>
<reference evidence="3" key="1">
    <citation type="submission" date="2023-06" db="EMBL/GenBank/DDBJ databases">
        <authorList>
            <person name="Noh H."/>
        </authorList>
    </citation>
    <scope>NUCLEOTIDE SEQUENCE</scope>
    <source>
        <strain evidence="3">DUCC20226</strain>
    </source>
</reference>
<proteinExistence type="predicted"/>
<evidence type="ECO:0000313" key="4">
    <source>
        <dbReference type="Proteomes" id="UP001265746"/>
    </source>
</evidence>
<dbReference type="PANTHER" id="PTHR37013">
    <property type="entry name" value="INTEGRAL MEMBRANE PROTEIN (AFU_ORTHOLOGUE AFUA_1G05950)-RELATED"/>
    <property type="match status" value="1"/>
</dbReference>
<dbReference type="InterPro" id="IPR056120">
    <property type="entry name" value="DUF7703"/>
</dbReference>
<feature type="transmembrane region" description="Helical" evidence="1">
    <location>
        <begin position="132"/>
        <end position="152"/>
    </location>
</feature>